<dbReference type="Ensembl" id="ENSSMRT00000028879.1">
    <property type="protein sequence ID" value="ENSSMRP00000024658.1"/>
    <property type="gene ID" value="ENSSMRG00000019070.1"/>
</dbReference>
<dbReference type="GO" id="GO:0022625">
    <property type="term" value="C:cytosolic large ribosomal subunit"/>
    <property type="evidence" value="ECO:0007669"/>
    <property type="project" value="TreeGrafter"/>
</dbReference>
<protein>
    <recommendedName>
        <fullName evidence="4">Large ribosomal subunit protein uL30-like ferredoxin-like fold domain-containing protein</fullName>
    </recommendedName>
</protein>
<dbReference type="SUPFAM" id="SSF55129">
    <property type="entry name" value="Ribosomal protein L30p/L7e"/>
    <property type="match status" value="1"/>
</dbReference>
<dbReference type="InterPro" id="IPR016082">
    <property type="entry name" value="Ribosomal_uL30_ferredoxin-like"/>
</dbReference>
<dbReference type="InterPro" id="IPR036919">
    <property type="entry name" value="Ribo_uL30_ferredoxin-like_sf"/>
</dbReference>
<evidence type="ECO:0000313" key="5">
    <source>
        <dbReference type="Ensembl" id="ENSSMRP00000024658.1"/>
    </source>
</evidence>
<dbReference type="OMA" id="CHKEHRV"/>
<dbReference type="InterPro" id="IPR018038">
    <property type="entry name" value="Ribosomal_uL30_CS"/>
</dbReference>
<dbReference type="GeneTree" id="ENSGT00950000182878"/>
<organism evidence="5 6">
    <name type="scientific">Salvator merianae</name>
    <name type="common">Argentine black and white tegu</name>
    <name type="synonym">Tupinambis merianae</name>
    <dbReference type="NCBI Taxonomy" id="96440"/>
    <lineage>
        <taxon>Eukaryota</taxon>
        <taxon>Metazoa</taxon>
        <taxon>Chordata</taxon>
        <taxon>Craniata</taxon>
        <taxon>Vertebrata</taxon>
        <taxon>Euteleostomi</taxon>
        <taxon>Lepidosauria</taxon>
        <taxon>Squamata</taxon>
        <taxon>Bifurcata</taxon>
        <taxon>Unidentata</taxon>
        <taxon>Episquamata</taxon>
        <taxon>Laterata</taxon>
        <taxon>Teiioidea</taxon>
        <taxon>Teiidae</taxon>
        <taxon>Salvator</taxon>
    </lineage>
</organism>
<feature type="domain" description="Large ribosomal subunit protein uL30-like ferredoxin-like fold" evidence="4">
    <location>
        <begin position="88"/>
        <end position="138"/>
    </location>
</feature>
<keyword evidence="3" id="KW-0687">Ribonucleoprotein</keyword>
<evidence type="ECO:0000256" key="3">
    <source>
        <dbReference type="ARBA" id="ARBA00023274"/>
    </source>
</evidence>
<keyword evidence="6" id="KW-1185">Reference proteome</keyword>
<evidence type="ECO:0000256" key="1">
    <source>
        <dbReference type="ARBA" id="ARBA00007594"/>
    </source>
</evidence>
<keyword evidence="2" id="KW-0689">Ribosomal protein</keyword>
<dbReference type="PANTHER" id="PTHR11524">
    <property type="entry name" value="60S RIBOSOMAL PROTEIN L7"/>
    <property type="match status" value="1"/>
</dbReference>
<dbReference type="InterPro" id="IPR035808">
    <property type="entry name" value="Ribosomal_uL30_euk_arc"/>
</dbReference>
<dbReference type="GO" id="GO:0003735">
    <property type="term" value="F:structural constituent of ribosome"/>
    <property type="evidence" value="ECO:0007669"/>
    <property type="project" value="TreeGrafter"/>
</dbReference>
<evidence type="ECO:0000259" key="4">
    <source>
        <dbReference type="Pfam" id="PF00327"/>
    </source>
</evidence>
<reference evidence="5" key="1">
    <citation type="submission" date="2025-08" db="UniProtKB">
        <authorList>
            <consortium name="Ensembl"/>
        </authorList>
    </citation>
    <scope>IDENTIFICATION</scope>
</reference>
<evidence type="ECO:0000313" key="6">
    <source>
        <dbReference type="Proteomes" id="UP000694421"/>
    </source>
</evidence>
<sequence length="244" mass="27932">MAGTSQPLHSAWSETIPLFAFSTAVTLRSSEQGKFIYCLRHILLFILNNLKAVCKKRQKQVECLTCHVCLQGLWASVLQDIYNEPKLAFVIRIRGINGISPTICKVLQLLHLHQIFNGTFVKLNKASINMLWIVEPYIAWGYPNLKSVHKLFYEYGYGKINKQHIALTNNSLIKRCLKKYGIICIEDLIHEICTVGKSFKVANNFLWPFKVSSPCVGGDGGNWEDQINRLTRRMYSSLHKNIFI</sequence>
<dbReference type="PANTHER" id="PTHR11524:SF12">
    <property type="entry name" value="LARGE RIBOSOMAL SUBUNIT PROTEIN UL30"/>
    <property type="match status" value="1"/>
</dbReference>
<dbReference type="GO" id="GO:0000463">
    <property type="term" value="P:maturation of LSU-rRNA from tricistronic rRNA transcript (SSU-rRNA, 5.8S rRNA, LSU-rRNA)"/>
    <property type="evidence" value="ECO:0007669"/>
    <property type="project" value="TreeGrafter"/>
</dbReference>
<accession>A0A8D0E156</accession>
<dbReference type="GO" id="GO:0003723">
    <property type="term" value="F:RNA binding"/>
    <property type="evidence" value="ECO:0007669"/>
    <property type="project" value="TreeGrafter"/>
</dbReference>
<reference evidence="5" key="2">
    <citation type="submission" date="2025-09" db="UniProtKB">
        <authorList>
            <consortium name="Ensembl"/>
        </authorList>
    </citation>
    <scope>IDENTIFICATION</scope>
</reference>
<dbReference type="PROSITE" id="PS00634">
    <property type="entry name" value="RIBOSOMAL_L30"/>
    <property type="match status" value="1"/>
</dbReference>
<proteinExistence type="inferred from homology"/>
<dbReference type="Proteomes" id="UP000694421">
    <property type="component" value="Unplaced"/>
</dbReference>
<dbReference type="Pfam" id="PF00327">
    <property type="entry name" value="Ribosomal_L30"/>
    <property type="match status" value="1"/>
</dbReference>
<dbReference type="FunFam" id="3.30.1390.20:FF:000003">
    <property type="entry name" value="60S ribosomal protein L7"/>
    <property type="match status" value="1"/>
</dbReference>
<dbReference type="InterPro" id="IPR039699">
    <property type="entry name" value="Ribosomal_uL30"/>
</dbReference>
<dbReference type="AlphaFoldDB" id="A0A8D0E156"/>
<dbReference type="Gene3D" id="3.30.1390.20">
    <property type="entry name" value="Ribosomal protein L30, ferredoxin-like fold domain"/>
    <property type="match status" value="1"/>
</dbReference>
<name>A0A8D0E156_SALMN</name>
<comment type="similarity">
    <text evidence="1">Belongs to the universal ribosomal protein uL30 family.</text>
</comment>
<evidence type="ECO:0000256" key="2">
    <source>
        <dbReference type="ARBA" id="ARBA00022980"/>
    </source>
</evidence>
<dbReference type="CDD" id="cd01657">
    <property type="entry name" value="Ribosomal_L7_archeal_euk"/>
    <property type="match status" value="1"/>
</dbReference>